<proteinExistence type="predicted"/>
<accession>A0A9W8LF29</accession>
<gene>
    <name evidence="2" type="ORF">H4R18_005759</name>
</gene>
<feature type="domain" description="LYR motif-containing protein Cup1-like N-terminal" evidence="1">
    <location>
        <begin position="23"/>
        <end position="106"/>
    </location>
</feature>
<keyword evidence="3" id="KW-1185">Reference proteome</keyword>
<dbReference type="Proteomes" id="UP001140217">
    <property type="component" value="Unassembled WGS sequence"/>
</dbReference>
<dbReference type="Pfam" id="PF20263">
    <property type="entry name" value="LYRM2-like"/>
    <property type="match status" value="1"/>
</dbReference>
<dbReference type="AlphaFoldDB" id="A0A9W8LF29"/>
<sequence>MEFLLRTKTGARRLPTREQVAGVYRGILRQARAFFDENTREFIQTYARAQFHKNRNDRKAARAQKKLKWARATMHLLERANRHRFKDVMSVLEYGYGRKGPRRADMIEATVGVARGEGIFGNLREVARYRPAFYALAAHQLGEKKLQVDVQGLRSRHPLNIAKAQDTHWAQLRYRIVPPVDAATMALLEERARTGTVVGAAPPGCSAADAALLRRWEDRWVRVPPRRQVMRYYRELLQSVSQIAVSTQEGPGAAPKRVYSFTRSPLAGKQGPQAATVIDLAGLEDPRPPEQAQQQ</sequence>
<evidence type="ECO:0000313" key="3">
    <source>
        <dbReference type="Proteomes" id="UP001140217"/>
    </source>
</evidence>
<comment type="caution">
    <text evidence="2">The sequence shown here is derived from an EMBL/GenBank/DDBJ whole genome shotgun (WGS) entry which is preliminary data.</text>
</comment>
<organism evidence="2 3">
    <name type="scientific">Coemansia javaensis</name>
    <dbReference type="NCBI Taxonomy" id="2761396"/>
    <lineage>
        <taxon>Eukaryota</taxon>
        <taxon>Fungi</taxon>
        <taxon>Fungi incertae sedis</taxon>
        <taxon>Zoopagomycota</taxon>
        <taxon>Kickxellomycotina</taxon>
        <taxon>Kickxellomycetes</taxon>
        <taxon>Kickxellales</taxon>
        <taxon>Kickxellaceae</taxon>
        <taxon>Coemansia</taxon>
    </lineage>
</organism>
<dbReference type="CDD" id="cd20273">
    <property type="entry name" value="Complex1_LYR_unchar"/>
    <property type="match status" value="1"/>
</dbReference>
<dbReference type="OrthoDB" id="5521299at2759"/>
<protein>
    <recommendedName>
        <fullName evidence="1">LYR motif-containing protein Cup1-like N-terminal domain-containing protein</fullName>
    </recommendedName>
</protein>
<evidence type="ECO:0000313" key="2">
    <source>
        <dbReference type="EMBL" id="KAJ2776258.1"/>
    </source>
</evidence>
<dbReference type="EMBL" id="JANBUL010000379">
    <property type="protein sequence ID" value="KAJ2776258.1"/>
    <property type="molecule type" value="Genomic_DNA"/>
</dbReference>
<evidence type="ECO:0000259" key="1">
    <source>
        <dbReference type="Pfam" id="PF20263"/>
    </source>
</evidence>
<name>A0A9W8LF29_9FUNG</name>
<dbReference type="InterPro" id="IPR046896">
    <property type="entry name" value="Cup1-like_N"/>
</dbReference>
<reference evidence="2" key="1">
    <citation type="submission" date="2022-07" db="EMBL/GenBank/DDBJ databases">
        <title>Phylogenomic reconstructions and comparative analyses of Kickxellomycotina fungi.</title>
        <authorList>
            <person name="Reynolds N.K."/>
            <person name="Stajich J.E."/>
            <person name="Barry K."/>
            <person name="Grigoriev I.V."/>
            <person name="Crous P."/>
            <person name="Smith M.E."/>
        </authorList>
    </citation>
    <scope>NUCLEOTIDE SEQUENCE</scope>
    <source>
        <strain evidence="2">NBRC 105414</strain>
    </source>
</reference>